<proteinExistence type="predicted"/>
<sequence>MATGLERGSAAAQPDAVIIDEGFLIQRTGVNPRTGEAWKPCWVIRRDCPSALLTQWNEKRSIVSSGEVKQEADDTPKLLLNSGIDVLRKRTASVSVKQEQEEIKVEDGGDRKRQKSERWTAPQVAAHTSSQPSKPKWGPSRSGVSSTDTDSAELPSGDASSTQLHSADSTFELAVRHENWLLFPEIRSKRGMLVVIQGSHGDGQKDGWYNGDLEGARGVILMVFVSGSSIMPPVARVKMLNPRDESEATLTIPVVYLWPVEPDEPGQNVLMLQGDHRGEVGKVREEDEIGWFISVGKMHCTVAAENLERILEVDEDDNILNL</sequence>
<feature type="region of interest" description="Disordered" evidence="1">
    <location>
        <begin position="95"/>
        <end position="164"/>
    </location>
</feature>
<protein>
    <submittedName>
        <fullName evidence="2">Uncharacterized protein</fullName>
    </submittedName>
</protein>
<dbReference type="InParanoid" id="A0A401GSC4"/>
<dbReference type="GeneID" id="38781987"/>
<dbReference type="AlphaFoldDB" id="A0A401GSC4"/>
<dbReference type="STRING" id="139825.A0A401GSC4"/>
<comment type="caution">
    <text evidence="2">The sequence shown here is derived from an EMBL/GenBank/DDBJ whole genome shotgun (WGS) entry which is preliminary data.</text>
</comment>
<dbReference type="Proteomes" id="UP000287166">
    <property type="component" value="Unassembled WGS sequence"/>
</dbReference>
<evidence type="ECO:0000256" key="1">
    <source>
        <dbReference type="SAM" id="MobiDB-lite"/>
    </source>
</evidence>
<evidence type="ECO:0000313" key="3">
    <source>
        <dbReference type="Proteomes" id="UP000287166"/>
    </source>
</evidence>
<dbReference type="EMBL" id="BFAD01000007">
    <property type="protein sequence ID" value="GBE85070.1"/>
    <property type="molecule type" value="Genomic_DNA"/>
</dbReference>
<dbReference type="OrthoDB" id="3647690at2759"/>
<accession>A0A401GSC4</accession>
<feature type="compositionally biased region" description="Basic and acidic residues" evidence="1">
    <location>
        <begin position="98"/>
        <end position="111"/>
    </location>
</feature>
<reference evidence="2 3" key="1">
    <citation type="journal article" date="2018" name="Sci. Rep.">
        <title>Genome sequence of the cauliflower mushroom Sparassis crispa (Hanabiratake) and its association with beneficial usage.</title>
        <authorList>
            <person name="Kiyama R."/>
            <person name="Furutani Y."/>
            <person name="Kawaguchi K."/>
            <person name="Nakanishi T."/>
        </authorList>
    </citation>
    <scope>NUCLEOTIDE SEQUENCE [LARGE SCALE GENOMIC DNA]</scope>
</reference>
<keyword evidence="3" id="KW-1185">Reference proteome</keyword>
<name>A0A401GSC4_9APHY</name>
<organism evidence="2 3">
    <name type="scientific">Sparassis crispa</name>
    <dbReference type="NCBI Taxonomy" id="139825"/>
    <lineage>
        <taxon>Eukaryota</taxon>
        <taxon>Fungi</taxon>
        <taxon>Dikarya</taxon>
        <taxon>Basidiomycota</taxon>
        <taxon>Agaricomycotina</taxon>
        <taxon>Agaricomycetes</taxon>
        <taxon>Polyporales</taxon>
        <taxon>Sparassidaceae</taxon>
        <taxon>Sparassis</taxon>
    </lineage>
</organism>
<evidence type="ECO:0000313" key="2">
    <source>
        <dbReference type="EMBL" id="GBE85070.1"/>
    </source>
</evidence>
<gene>
    <name evidence="2" type="ORF">SCP_0702560</name>
</gene>
<dbReference type="RefSeq" id="XP_027615983.1">
    <property type="nucleotide sequence ID" value="XM_027760182.1"/>
</dbReference>